<proteinExistence type="predicted"/>
<evidence type="ECO:0000313" key="2">
    <source>
        <dbReference type="EMBL" id="WOK08697.1"/>
    </source>
</evidence>
<dbReference type="PROSITE" id="PS50293">
    <property type="entry name" value="TPR_REGION"/>
    <property type="match status" value="1"/>
</dbReference>
<feature type="repeat" description="TPR" evidence="1">
    <location>
        <begin position="223"/>
        <end position="256"/>
    </location>
</feature>
<dbReference type="Gene3D" id="1.25.40.10">
    <property type="entry name" value="Tetratricopeptide repeat domain"/>
    <property type="match status" value="1"/>
</dbReference>
<dbReference type="SMART" id="SM00028">
    <property type="entry name" value="TPR"/>
    <property type="match status" value="2"/>
</dbReference>
<accession>A0ABZ0IW09</accession>
<evidence type="ECO:0000313" key="3">
    <source>
        <dbReference type="Proteomes" id="UP001302349"/>
    </source>
</evidence>
<dbReference type="Proteomes" id="UP001302349">
    <property type="component" value="Chromosome"/>
</dbReference>
<gene>
    <name evidence="2" type="ORF">RT717_08610</name>
</gene>
<organism evidence="2 3">
    <name type="scientific">Imperialibacter roseus</name>
    <dbReference type="NCBI Taxonomy" id="1324217"/>
    <lineage>
        <taxon>Bacteria</taxon>
        <taxon>Pseudomonadati</taxon>
        <taxon>Bacteroidota</taxon>
        <taxon>Cytophagia</taxon>
        <taxon>Cytophagales</taxon>
        <taxon>Flammeovirgaceae</taxon>
        <taxon>Imperialibacter</taxon>
    </lineage>
</organism>
<dbReference type="InterPro" id="IPR019734">
    <property type="entry name" value="TPR_rpt"/>
</dbReference>
<dbReference type="SUPFAM" id="SSF48452">
    <property type="entry name" value="TPR-like"/>
    <property type="match status" value="1"/>
</dbReference>
<dbReference type="Pfam" id="PF13181">
    <property type="entry name" value="TPR_8"/>
    <property type="match status" value="1"/>
</dbReference>
<dbReference type="PROSITE" id="PS50005">
    <property type="entry name" value="TPR"/>
    <property type="match status" value="1"/>
</dbReference>
<dbReference type="EMBL" id="CP136051">
    <property type="protein sequence ID" value="WOK08697.1"/>
    <property type="molecule type" value="Genomic_DNA"/>
</dbReference>
<protein>
    <submittedName>
        <fullName evidence="2">Tetratricopeptide repeat protein</fullName>
    </submittedName>
</protein>
<sequence>MSKVLLLFITLFTFLIQAKAQLLPLSTPSDSAKHYYYLGWKQIMDYADYTRAEQSYRKAIAFDPEFILGQSLVGRISPDIKERYEILEKINSKKHLATEDEQLVADVSVMLIEFLNAREEMDSVKTAEKIGIALQTGLQNFGLIGKKYPDEVYFISEYFEIVNYLYGPQKALDTLKSYNLSLKKPAPFLIGYESTLEAALGNYDNALELAYKLKKCFKDKKVPKPYVVLGEIYLQKGDLESAYKYINKALELDPANRAVQRLKKRAEVVQKSNF</sequence>
<keyword evidence="3" id="KW-1185">Reference proteome</keyword>
<evidence type="ECO:0000256" key="1">
    <source>
        <dbReference type="PROSITE-ProRule" id="PRU00339"/>
    </source>
</evidence>
<name>A0ABZ0IW09_9BACT</name>
<reference evidence="2 3" key="1">
    <citation type="journal article" date="2023" name="Microbiol. Resour. Announc.">
        <title>Complete Genome Sequence of Imperialibacter roseus strain P4T.</title>
        <authorList>
            <person name="Tizabi D.R."/>
            <person name="Bachvaroff T."/>
            <person name="Hill R.T."/>
        </authorList>
    </citation>
    <scope>NUCLEOTIDE SEQUENCE [LARGE SCALE GENOMIC DNA]</scope>
    <source>
        <strain evidence="2 3">P4T</strain>
    </source>
</reference>
<dbReference type="InterPro" id="IPR011990">
    <property type="entry name" value="TPR-like_helical_dom_sf"/>
</dbReference>
<keyword evidence="1" id="KW-0802">TPR repeat</keyword>
<dbReference type="RefSeq" id="WP_317491331.1">
    <property type="nucleotide sequence ID" value="NZ_CP136051.1"/>
</dbReference>